<protein>
    <submittedName>
        <fullName evidence="2">Uncharacterized protein</fullName>
    </submittedName>
</protein>
<dbReference type="EMBL" id="KQ982422">
    <property type="protein sequence ID" value="KYQ56607.1"/>
    <property type="molecule type" value="Genomic_DNA"/>
</dbReference>
<name>A0A151X8A4_9HYME</name>
<organism evidence="2 3">
    <name type="scientific">Mycetomoellerius zeteki</name>
    <dbReference type="NCBI Taxonomy" id="64791"/>
    <lineage>
        <taxon>Eukaryota</taxon>
        <taxon>Metazoa</taxon>
        <taxon>Ecdysozoa</taxon>
        <taxon>Arthropoda</taxon>
        <taxon>Hexapoda</taxon>
        <taxon>Insecta</taxon>
        <taxon>Pterygota</taxon>
        <taxon>Neoptera</taxon>
        <taxon>Endopterygota</taxon>
        <taxon>Hymenoptera</taxon>
        <taxon>Apocrita</taxon>
        <taxon>Aculeata</taxon>
        <taxon>Formicoidea</taxon>
        <taxon>Formicidae</taxon>
        <taxon>Myrmicinae</taxon>
        <taxon>Mycetomoellerius</taxon>
    </lineage>
</organism>
<feature type="region of interest" description="Disordered" evidence="1">
    <location>
        <begin position="1"/>
        <end position="23"/>
    </location>
</feature>
<gene>
    <name evidence="2" type="ORF">ALC60_04462</name>
</gene>
<reference evidence="2 3" key="1">
    <citation type="submission" date="2015-09" db="EMBL/GenBank/DDBJ databases">
        <title>Trachymyrmex zeteki WGS genome.</title>
        <authorList>
            <person name="Nygaard S."/>
            <person name="Hu H."/>
            <person name="Boomsma J."/>
            <person name="Zhang G."/>
        </authorList>
    </citation>
    <scope>NUCLEOTIDE SEQUENCE [LARGE SCALE GENOMIC DNA]</scope>
    <source>
        <strain evidence="2">Tzet28-1</strain>
        <tissue evidence="2">Whole body</tissue>
    </source>
</reference>
<evidence type="ECO:0000256" key="1">
    <source>
        <dbReference type="SAM" id="MobiDB-lite"/>
    </source>
</evidence>
<proteinExistence type="predicted"/>
<dbReference type="Proteomes" id="UP000075809">
    <property type="component" value="Unassembled WGS sequence"/>
</dbReference>
<accession>A0A151X8A4</accession>
<evidence type="ECO:0000313" key="2">
    <source>
        <dbReference type="EMBL" id="KYQ56607.1"/>
    </source>
</evidence>
<dbReference type="AlphaFoldDB" id="A0A151X8A4"/>
<keyword evidence="3" id="KW-1185">Reference proteome</keyword>
<evidence type="ECO:0000313" key="3">
    <source>
        <dbReference type="Proteomes" id="UP000075809"/>
    </source>
</evidence>
<sequence length="207" mass="22799">MSEPTSDDLLRGSGLGRPSSSSSSCCSSMVIMVSSSSCFSISISDALTSIVCHRRYLSGLLALLRRIFEFPQLINRFAPLPRILSLRRSLSSPLDLALLSHIVRLNRRSGDHLSLFSRHKYQKEQSSICWAYRASRKTAHFVIYGTCKDASYNSVAIFGTAPIFLQSINQNLAETVVVNDTLSFIKVNGVDPVTSSHCDSLVPPKVK</sequence>